<keyword evidence="1" id="KW-0812">Transmembrane</keyword>
<dbReference type="AlphaFoldDB" id="A0A1E8B2U4"/>
<evidence type="ECO:0000256" key="1">
    <source>
        <dbReference type="SAM" id="Phobius"/>
    </source>
</evidence>
<name>A0A1E8B2U4_BACMY</name>
<evidence type="ECO:0008006" key="4">
    <source>
        <dbReference type="Google" id="ProtNLM"/>
    </source>
</evidence>
<proteinExistence type="predicted"/>
<keyword evidence="1" id="KW-0472">Membrane</keyword>
<comment type="caution">
    <text evidence="2">The sequence shown here is derived from an EMBL/GenBank/DDBJ whole genome shotgun (WGS) entry which is preliminary data.</text>
</comment>
<dbReference type="Proteomes" id="UP000175706">
    <property type="component" value="Unassembled WGS sequence"/>
</dbReference>
<feature type="transmembrane region" description="Helical" evidence="1">
    <location>
        <begin position="21"/>
        <end position="41"/>
    </location>
</feature>
<evidence type="ECO:0000313" key="3">
    <source>
        <dbReference type="Proteomes" id="UP000175706"/>
    </source>
</evidence>
<sequence>MKVVNQGEYSLKMCKKKVLKKSLIVFTIRLFYMLFLLYTIVNRKERAYIIGCSLEYECLSFWLSKRSIFNVEKC</sequence>
<gene>
    <name evidence="2" type="ORF">BWGOE8_38480</name>
</gene>
<dbReference type="EMBL" id="LXLT01000061">
    <property type="protein sequence ID" value="OFD74071.1"/>
    <property type="molecule type" value="Genomic_DNA"/>
</dbReference>
<reference evidence="2 3" key="1">
    <citation type="submission" date="2016-05" db="EMBL/GenBank/DDBJ databases">
        <title>Bacillus thuringiensis and Bacillus weihenstephanensis as novel biocontrol agents of wilt causing Verticillium species.</title>
        <authorList>
            <person name="Hollensteiner J."/>
            <person name="Wemheuer F."/>
            <person name="Harting R."/>
            <person name="Kolarzyk A."/>
            <person name="Diaz-Valerio S."/>
            <person name="Poehlein A."/>
            <person name="Brzuszkiewicz E."/>
            <person name="Nesemann K."/>
            <person name="Braus-Stromeyer S."/>
            <person name="Braus G."/>
            <person name="Daniel R."/>
            <person name="Liesegang H."/>
        </authorList>
    </citation>
    <scope>NUCLEOTIDE SEQUENCE [LARGE SCALE GENOMIC DNA]</scope>
    <source>
        <strain evidence="2 3">GOE8</strain>
    </source>
</reference>
<accession>A0A1E8B2U4</accession>
<keyword evidence="1" id="KW-1133">Transmembrane helix</keyword>
<protein>
    <recommendedName>
        <fullName evidence="4">Cell division protein FtsK</fullName>
    </recommendedName>
</protein>
<evidence type="ECO:0000313" key="2">
    <source>
        <dbReference type="EMBL" id="OFD74071.1"/>
    </source>
</evidence>
<organism evidence="2 3">
    <name type="scientific">Bacillus mycoides</name>
    <dbReference type="NCBI Taxonomy" id="1405"/>
    <lineage>
        <taxon>Bacteria</taxon>
        <taxon>Bacillati</taxon>
        <taxon>Bacillota</taxon>
        <taxon>Bacilli</taxon>
        <taxon>Bacillales</taxon>
        <taxon>Bacillaceae</taxon>
        <taxon>Bacillus</taxon>
        <taxon>Bacillus cereus group</taxon>
    </lineage>
</organism>